<dbReference type="Proteomes" id="UP000281498">
    <property type="component" value="Unassembled WGS sequence"/>
</dbReference>
<dbReference type="AlphaFoldDB" id="A0A3A9KDJ8"/>
<evidence type="ECO:0000313" key="2">
    <source>
        <dbReference type="Proteomes" id="UP000281498"/>
    </source>
</evidence>
<dbReference type="EMBL" id="PDOE01000001">
    <property type="protein sequence ID" value="RKL68541.1"/>
    <property type="molecule type" value="Genomic_DNA"/>
</dbReference>
<name>A0A3A9KDJ8_9BACI</name>
<comment type="caution">
    <text evidence="1">The sequence shown here is derived from an EMBL/GenBank/DDBJ whole genome shotgun (WGS) entry which is preliminary data.</text>
</comment>
<dbReference type="PANTHER" id="PTHR41260:SF1">
    <property type="entry name" value="PROTEIN ECSC"/>
    <property type="match status" value="1"/>
</dbReference>
<protein>
    <submittedName>
        <fullName evidence="1">ABC transporter-associated protein EcsC</fullName>
    </submittedName>
</protein>
<evidence type="ECO:0000313" key="1">
    <source>
        <dbReference type="EMBL" id="RKL68541.1"/>
    </source>
</evidence>
<keyword evidence="2" id="KW-1185">Reference proteome</keyword>
<dbReference type="InterPro" id="IPR024787">
    <property type="entry name" value="EcsC"/>
</dbReference>
<gene>
    <name evidence="1" type="ORF">CR203_00335</name>
</gene>
<dbReference type="OrthoDB" id="1705901at2"/>
<dbReference type="Pfam" id="PF12787">
    <property type="entry name" value="EcsC"/>
    <property type="match status" value="1"/>
</dbReference>
<organism evidence="1 2">
    <name type="scientific">Salipaludibacillus neizhouensis</name>
    <dbReference type="NCBI Taxonomy" id="885475"/>
    <lineage>
        <taxon>Bacteria</taxon>
        <taxon>Bacillati</taxon>
        <taxon>Bacillota</taxon>
        <taxon>Bacilli</taxon>
        <taxon>Bacillales</taxon>
        <taxon>Bacillaceae</taxon>
    </lineage>
</organism>
<proteinExistence type="predicted"/>
<dbReference type="RefSeq" id="WP_110936820.1">
    <property type="nucleotide sequence ID" value="NZ_KZ614146.1"/>
</dbReference>
<reference evidence="1 2" key="1">
    <citation type="submission" date="2017-10" db="EMBL/GenBank/DDBJ databases">
        <title>Bacillus sp. nov., a halophilic bacterium isolated from a Keqin Lake.</title>
        <authorList>
            <person name="Wang H."/>
        </authorList>
    </citation>
    <scope>NUCLEOTIDE SEQUENCE [LARGE SCALE GENOMIC DNA]</scope>
    <source>
        <strain evidence="1 2">KCTC 13187</strain>
    </source>
</reference>
<dbReference type="PANTHER" id="PTHR41260">
    <property type="entry name" value="PROTEIN ECSC"/>
    <property type="match status" value="1"/>
</dbReference>
<accession>A0A3A9KDJ8</accession>
<sequence>MTEELKKLERELERWEYRSLRTLSMPEKVSKRWQNKINNKLPDKLHRVVTEGVKQMIRATIASSDYLSGQPILTDISLTEREKVLDEKIKTYKRTAALEGAGTGFGGIFLGIADFPLLLNIKMKFLFDTAKIYGHDVENISERLFLLHVFQLAFSKEQRRVEAFEKVTHWQETKESWVNPNPSLEEIDWKSFQLEYRDFIDLPKTLQLIPGFGAIVGATANYHYLDMLAYHAKNSYRHREIYQTKVLQ</sequence>